<name>A0A4D7JM99_9BACT</name>
<dbReference type="NCBIfam" id="TIGR02032">
    <property type="entry name" value="GG-red-SF"/>
    <property type="match status" value="1"/>
</dbReference>
<proteinExistence type="predicted"/>
<dbReference type="PANTHER" id="PTHR42685">
    <property type="entry name" value="GERANYLGERANYL DIPHOSPHATE REDUCTASE"/>
    <property type="match status" value="1"/>
</dbReference>
<evidence type="ECO:0000259" key="1">
    <source>
        <dbReference type="Pfam" id="PF01494"/>
    </source>
</evidence>
<evidence type="ECO:0000313" key="2">
    <source>
        <dbReference type="EMBL" id="QCK15777.1"/>
    </source>
</evidence>
<dbReference type="PANTHER" id="PTHR42685:SF22">
    <property type="entry name" value="CONDITIONED MEDIUM FACTOR RECEPTOR 1"/>
    <property type="match status" value="1"/>
</dbReference>
<dbReference type="Pfam" id="PF01494">
    <property type="entry name" value="FAD_binding_3"/>
    <property type="match status" value="1"/>
</dbReference>
<evidence type="ECO:0000313" key="3">
    <source>
        <dbReference type="Proteomes" id="UP000298616"/>
    </source>
</evidence>
<dbReference type="InterPro" id="IPR036188">
    <property type="entry name" value="FAD/NAD-bd_sf"/>
</dbReference>
<feature type="domain" description="FAD-binding" evidence="1">
    <location>
        <begin position="12"/>
        <end position="311"/>
    </location>
</feature>
<dbReference type="InterPro" id="IPR050407">
    <property type="entry name" value="Geranylgeranyl_reductase"/>
</dbReference>
<dbReference type="SUPFAM" id="SSF51905">
    <property type="entry name" value="FAD/NAD(P)-binding domain"/>
    <property type="match status" value="1"/>
</dbReference>
<sequence length="500" mass="54867">MIKIKPVINYDHDILIVGAGPGGAAMAAYLAKNGIDVLLIDSSEFPRDKVCGDFVGPVAIAELQNLGIAGLDEFPKTNLINQASVFLDGNEIINRPIPKVEGIPYYGRVIPRIILDKWIVDKAIENGATLSENTRLTDFSITDEKVSAVIKKKNTKTTVSAKIIIGADGSNSTVSRIFHGDKPLEEDRILAVRGYFKNIKGPEDRCDLYFTKDSFPGYYWLFPTGKGNANVGVGMVLKTMPKNETHLKDLLTDLIGKDPGLSQRIGSGELSGRISGWPLSTYNPEKNIISDRLILIGDAAGLINSLNGEGIQYALLSGRWAAETVLESIQQDDFSFSSLGSYETMINNHLSYDLALSNIIIQFIRNRNLNSFWLELLTILASRARIDNKYAETAGGILAGMLPASKAIRPGFIAKSIAQGSLHYGIKTSEGLLKGPAHWKAVFNNFEHSFRSLNNDFKSNSEEYNNWFSGILKNGYQISGHILNDLKTGILKSKNNKDHG</sequence>
<dbReference type="Gene3D" id="3.50.50.60">
    <property type="entry name" value="FAD/NAD(P)-binding domain"/>
    <property type="match status" value="1"/>
</dbReference>
<dbReference type="GO" id="GO:0016628">
    <property type="term" value="F:oxidoreductase activity, acting on the CH-CH group of donors, NAD or NADP as acceptor"/>
    <property type="evidence" value="ECO:0007669"/>
    <property type="project" value="InterPro"/>
</dbReference>
<accession>A0A4D7JM99</accession>
<keyword evidence="3" id="KW-1185">Reference proteome</keyword>
<dbReference type="PRINTS" id="PR00420">
    <property type="entry name" value="RNGMNOXGNASE"/>
</dbReference>
<dbReference type="KEGG" id="fpf:DCC35_13995"/>
<dbReference type="EMBL" id="CP028923">
    <property type="protein sequence ID" value="QCK15777.1"/>
    <property type="molecule type" value="Genomic_DNA"/>
</dbReference>
<reference evidence="2 3" key="1">
    <citation type="submission" date="2018-04" db="EMBL/GenBank/DDBJ databases">
        <title>Complete genome uncultured novel isolate.</title>
        <authorList>
            <person name="Merlino G."/>
        </authorList>
    </citation>
    <scope>NUCLEOTIDE SEQUENCE [LARGE SCALE GENOMIC DNA]</scope>
    <source>
        <strain evidence="3">R1DC9</strain>
    </source>
</reference>
<gene>
    <name evidence="2" type="ORF">DCC35_13995</name>
</gene>
<dbReference type="OrthoDB" id="9806565at2"/>
<dbReference type="InterPro" id="IPR011777">
    <property type="entry name" value="Geranylgeranyl_Rdtase_fam"/>
</dbReference>
<dbReference type="Proteomes" id="UP000298616">
    <property type="component" value="Chromosome"/>
</dbReference>
<protein>
    <submittedName>
        <fullName evidence="2">NAD(P)/FAD-dependent oxidoreductase</fullName>
    </submittedName>
</protein>
<dbReference type="GO" id="GO:0071949">
    <property type="term" value="F:FAD binding"/>
    <property type="evidence" value="ECO:0007669"/>
    <property type="project" value="InterPro"/>
</dbReference>
<organism evidence="2 3">
    <name type="scientific">Mangrovivirga cuniculi</name>
    <dbReference type="NCBI Taxonomy" id="2715131"/>
    <lineage>
        <taxon>Bacteria</taxon>
        <taxon>Pseudomonadati</taxon>
        <taxon>Bacteroidota</taxon>
        <taxon>Cytophagia</taxon>
        <taxon>Cytophagales</taxon>
        <taxon>Mangrovivirgaceae</taxon>
        <taxon>Mangrovivirga</taxon>
    </lineage>
</organism>
<dbReference type="AlphaFoldDB" id="A0A4D7JM99"/>
<dbReference type="RefSeq" id="WP_137091373.1">
    <property type="nucleotide sequence ID" value="NZ_CP028923.1"/>
</dbReference>
<dbReference type="InterPro" id="IPR002938">
    <property type="entry name" value="FAD-bd"/>
</dbReference>